<dbReference type="SUPFAM" id="SSF52058">
    <property type="entry name" value="L domain-like"/>
    <property type="match status" value="1"/>
</dbReference>
<sequence length="324" mass="37126">MLKELNLDGNSIISLPNCVRSLPRLEILSINDCDKLKTLEHPPRTLKELIFGFSDDNKEGKVVFDREMSPIMFSVGEGWGSFIEGMFKVEDMEDVEEKVLRSLGWSRLDFIQLTKSKVQMQYEFGIFSTYYDGNEIPNWISDRREGSSISFTIPSSSNDLRGLNFCFVSMPPESHGTYLWVDIKISNITKNRTWIYACSLVFESAIASGIYLSHWMFGKNEMEDGDQLTISIIKNHPVGSIITECGVSFVYNEDDDGKNKMDDDDEEEVLGYYKSWNHIIGGDLSAFRTTTPGEYFLNKLYFLGYNYGTDYVGMCYPCLLNIFR</sequence>
<comment type="caution">
    <text evidence="1">The sequence shown here is derived from an EMBL/GenBank/DDBJ whole genome shotgun (WGS) entry which is preliminary data.</text>
</comment>
<feature type="non-terminal residue" evidence="1">
    <location>
        <position position="324"/>
    </location>
</feature>
<evidence type="ECO:0000313" key="1">
    <source>
        <dbReference type="EMBL" id="KVI00475.1"/>
    </source>
</evidence>
<name>A0A103Y0X4_CYNCS</name>
<protein>
    <recommendedName>
        <fullName evidence="3">Leucine-rich repeat-containing protein</fullName>
    </recommendedName>
</protein>
<dbReference type="Gramene" id="KVI00475">
    <property type="protein sequence ID" value="KVI00475"/>
    <property type="gene ID" value="Ccrd_021276"/>
</dbReference>
<proteinExistence type="predicted"/>
<gene>
    <name evidence="1" type="ORF">Ccrd_021276</name>
</gene>
<keyword evidence="2" id="KW-1185">Reference proteome</keyword>
<evidence type="ECO:0008006" key="3">
    <source>
        <dbReference type="Google" id="ProtNLM"/>
    </source>
</evidence>
<dbReference type="EMBL" id="LEKV01003386">
    <property type="protein sequence ID" value="KVI00475.1"/>
    <property type="molecule type" value="Genomic_DNA"/>
</dbReference>
<dbReference type="AlphaFoldDB" id="A0A103Y0X4"/>
<dbReference type="Gene3D" id="3.80.10.10">
    <property type="entry name" value="Ribonuclease Inhibitor"/>
    <property type="match status" value="1"/>
</dbReference>
<reference evidence="1 2" key="1">
    <citation type="journal article" date="2016" name="Sci. Rep.">
        <title>The genome sequence of the outbreeding globe artichoke constructed de novo incorporating a phase-aware low-pass sequencing strategy of F1 progeny.</title>
        <authorList>
            <person name="Scaglione D."/>
            <person name="Reyes-Chin-Wo S."/>
            <person name="Acquadro A."/>
            <person name="Froenicke L."/>
            <person name="Portis E."/>
            <person name="Beitel C."/>
            <person name="Tirone M."/>
            <person name="Mauro R."/>
            <person name="Lo Monaco A."/>
            <person name="Mauromicale G."/>
            <person name="Faccioli P."/>
            <person name="Cattivelli L."/>
            <person name="Rieseberg L."/>
            <person name="Michelmore R."/>
            <person name="Lanteri S."/>
        </authorList>
    </citation>
    <scope>NUCLEOTIDE SEQUENCE [LARGE SCALE GENOMIC DNA]</scope>
    <source>
        <strain evidence="1">2C</strain>
    </source>
</reference>
<organism evidence="1 2">
    <name type="scientific">Cynara cardunculus var. scolymus</name>
    <name type="common">Globe artichoke</name>
    <name type="synonym">Cynara scolymus</name>
    <dbReference type="NCBI Taxonomy" id="59895"/>
    <lineage>
        <taxon>Eukaryota</taxon>
        <taxon>Viridiplantae</taxon>
        <taxon>Streptophyta</taxon>
        <taxon>Embryophyta</taxon>
        <taxon>Tracheophyta</taxon>
        <taxon>Spermatophyta</taxon>
        <taxon>Magnoliopsida</taxon>
        <taxon>eudicotyledons</taxon>
        <taxon>Gunneridae</taxon>
        <taxon>Pentapetalae</taxon>
        <taxon>asterids</taxon>
        <taxon>campanulids</taxon>
        <taxon>Asterales</taxon>
        <taxon>Asteraceae</taxon>
        <taxon>Carduoideae</taxon>
        <taxon>Cardueae</taxon>
        <taxon>Carduinae</taxon>
        <taxon>Cynara</taxon>
    </lineage>
</organism>
<dbReference type="Proteomes" id="UP000243975">
    <property type="component" value="Unassembled WGS sequence"/>
</dbReference>
<evidence type="ECO:0000313" key="2">
    <source>
        <dbReference type="Proteomes" id="UP000243975"/>
    </source>
</evidence>
<accession>A0A103Y0X4</accession>
<dbReference type="InterPro" id="IPR032675">
    <property type="entry name" value="LRR_dom_sf"/>
</dbReference>